<dbReference type="Gene3D" id="3.40.190.10">
    <property type="entry name" value="Periplasmic binding protein-like II"/>
    <property type="match status" value="2"/>
</dbReference>
<evidence type="ECO:0000313" key="3">
    <source>
        <dbReference type="Proteomes" id="UP000617531"/>
    </source>
</evidence>
<dbReference type="RefSeq" id="WP_191284299.1">
    <property type="nucleotide sequence ID" value="NZ_BNAI01000012.1"/>
</dbReference>
<protein>
    <submittedName>
        <fullName evidence="2">Sugar ABC transporter substrate-binding protein</fullName>
    </submittedName>
</protein>
<feature type="chain" id="PRO_5039534807" evidence="1">
    <location>
        <begin position="27"/>
        <end position="443"/>
    </location>
</feature>
<organism evidence="2 3">
    <name type="scientific">Pseudolysinimonas yzui</name>
    <dbReference type="NCBI Taxonomy" id="2708254"/>
    <lineage>
        <taxon>Bacteria</taxon>
        <taxon>Bacillati</taxon>
        <taxon>Actinomycetota</taxon>
        <taxon>Actinomycetes</taxon>
        <taxon>Micrococcales</taxon>
        <taxon>Microbacteriaceae</taxon>
        <taxon>Pseudolysinimonas</taxon>
    </lineage>
</organism>
<dbReference type="PROSITE" id="PS51257">
    <property type="entry name" value="PROKAR_LIPOPROTEIN"/>
    <property type="match status" value="1"/>
</dbReference>
<gene>
    <name evidence="2" type="ORF">GCM10011600_29420</name>
</gene>
<dbReference type="Proteomes" id="UP000617531">
    <property type="component" value="Unassembled WGS sequence"/>
</dbReference>
<accession>A0A8J3M4B8</accession>
<evidence type="ECO:0000313" key="2">
    <source>
        <dbReference type="EMBL" id="GHF26550.1"/>
    </source>
</evidence>
<dbReference type="PANTHER" id="PTHR43649">
    <property type="entry name" value="ARABINOSE-BINDING PROTEIN-RELATED"/>
    <property type="match status" value="1"/>
</dbReference>
<name>A0A8J3M4B8_9MICO</name>
<dbReference type="AlphaFoldDB" id="A0A8J3M4B8"/>
<dbReference type="SUPFAM" id="SSF53850">
    <property type="entry name" value="Periplasmic binding protein-like II"/>
    <property type="match status" value="1"/>
</dbReference>
<keyword evidence="3" id="KW-1185">Reference proteome</keyword>
<dbReference type="InterPro" id="IPR050490">
    <property type="entry name" value="Bact_solute-bd_prot1"/>
</dbReference>
<dbReference type="InterPro" id="IPR006059">
    <property type="entry name" value="SBP"/>
</dbReference>
<reference evidence="2" key="2">
    <citation type="submission" date="2020-09" db="EMBL/GenBank/DDBJ databases">
        <authorList>
            <person name="Sun Q."/>
            <person name="Zhou Y."/>
        </authorList>
    </citation>
    <scope>NUCLEOTIDE SEQUENCE</scope>
    <source>
        <strain evidence="2">CGMCC 1.16548</strain>
    </source>
</reference>
<feature type="signal peptide" evidence="1">
    <location>
        <begin position="1"/>
        <end position="26"/>
    </location>
</feature>
<comment type="caution">
    <text evidence="2">The sequence shown here is derived from an EMBL/GenBank/DDBJ whole genome shotgun (WGS) entry which is preliminary data.</text>
</comment>
<dbReference type="EMBL" id="BNAI01000012">
    <property type="protein sequence ID" value="GHF26550.1"/>
    <property type="molecule type" value="Genomic_DNA"/>
</dbReference>
<keyword evidence="1" id="KW-0732">Signal</keyword>
<dbReference type="PANTHER" id="PTHR43649:SF14">
    <property type="entry name" value="BLR3389 PROTEIN"/>
    <property type="match status" value="1"/>
</dbReference>
<sequence>MTPQHLRRPVLAAVAALGAATLTLTACTSGDGDTGERVLNIWYGFEPGQVDAITGLIEQWDEENTDIRVEVTAMGPDINPPALLPALTSGDGPDLWAGDLSASWSYINAGLVLDLTSQYCDNGWGDTLPEDLAALVSSDGKLWAVPNSIESTGVFYRESIFEELGLAIPTTWDEFTGLMDDLMDAGYNTPLGAAGQDAWPVTQILSAAWGGAAGPDGIAETLYGDGSWTDQPFREATEAFVALQEAGYFGPDPLSYTYQATMAEFYTGVVPMTYTGGFVIPGAQEDAGESFDDIGVFALPSPNGAPTYANASPGEGWYVNANSDVADDAASLIDYLFFDEENRTVILEGGLVPVGEVALDEVELPSVLEKLLAEMAKYRDNGTVPAFIEAVTPGSIFENMMDGSQGVLAGSVNAEQLLATIQQTWETEKENGNTLKAGSPPVC</sequence>
<reference evidence="2" key="1">
    <citation type="journal article" date="2014" name="Int. J. Syst. Evol. Microbiol.">
        <title>Complete genome sequence of Corynebacterium casei LMG S-19264T (=DSM 44701T), isolated from a smear-ripened cheese.</title>
        <authorList>
            <consortium name="US DOE Joint Genome Institute (JGI-PGF)"/>
            <person name="Walter F."/>
            <person name="Albersmeier A."/>
            <person name="Kalinowski J."/>
            <person name="Ruckert C."/>
        </authorList>
    </citation>
    <scope>NUCLEOTIDE SEQUENCE</scope>
    <source>
        <strain evidence="2">CGMCC 1.16548</strain>
    </source>
</reference>
<evidence type="ECO:0000256" key="1">
    <source>
        <dbReference type="SAM" id="SignalP"/>
    </source>
</evidence>
<proteinExistence type="predicted"/>
<dbReference type="Pfam" id="PF01547">
    <property type="entry name" value="SBP_bac_1"/>
    <property type="match status" value="1"/>
</dbReference>